<dbReference type="Pfam" id="PF00440">
    <property type="entry name" value="TetR_N"/>
    <property type="match status" value="1"/>
</dbReference>
<dbReference type="PROSITE" id="PS50977">
    <property type="entry name" value="HTH_TETR_2"/>
    <property type="match status" value="1"/>
</dbReference>
<evidence type="ECO:0000313" key="12">
    <source>
        <dbReference type="Proteomes" id="UP000254877"/>
    </source>
</evidence>
<dbReference type="EMBL" id="WKUE01000115">
    <property type="protein sequence ID" value="MSI72237.1"/>
    <property type="molecule type" value="Genomic_DNA"/>
</dbReference>
<reference evidence="8" key="6">
    <citation type="submission" date="2020-09" db="EMBL/GenBank/DDBJ databases">
        <title>Emerging polyconal dissemination of OXA-244-producing E. coli in France.</title>
        <authorList>
            <person name="Emeraud C."/>
            <person name="Girlich D."/>
            <person name="Bonnin R.A."/>
            <person name="Jousset A.B."/>
            <person name="Naas T."/>
            <person name="Dortet L."/>
        </authorList>
    </citation>
    <scope>NUCLEOTIDE SEQUENCE</scope>
    <source>
        <strain evidence="8">225E3</strain>
    </source>
</reference>
<dbReference type="Gene3D" id="1.10.357.10">
    <property type="entry name" value="Tetracycline Repressor, domain 2"/>
    <property type="match status" value="1"/>
</dbReference>
<name>A0A0G9FZ12_ECOLX</name>
<reference evidence="7" key="5">
    <citation type="submission" date="2019-11" db="EMBL/GenBank/DDBJ databases">
        <authorList>
            <consortium name="NCBI Pathogen Detection Project"/>
        </authorList>
    </citation>
    <scope>NUCLEOTIDE SEQUENCE</scope>
    <source>
        <strain evidence="7">Ecoli[ST-405]</strain>
    </source>
</reference>
<dbReference type="InterPro" id="IPR009057">
    <property type="entry name" value="Homeodomain-like_sf"/>
</dbReference>
<dbReference type="RefSeq" id="WP_000109148.1">
    <property type="nucleotide sequence ID" value="NZ_AP019538.1"/>
</dbReference>
<feature type="DNA-binding region" description="H-T-H motif" evidence="4">
    <location>
        <begin position="24"/>
        <end position="43"/>
    </location>
</feature>
<evidence type="ECO:0000313" key="11">
    <source>
        <dbReference type="EMBL" id="STF41410.1"/>
    </source>
</evidence>
<dbReference type="AlphaFoldDB" id="A0A0G9FZ12"/>
<dbReference type="EMBL" id="UGAB01000002">
    <property type="protein sequence ID" value="STF41410.1"/>
    <property type="molecule type" value="Genomic_DNA"/>
</dbReference>
<reference evidence="9 14" key="4">
    <citation type="journal article" date="2019" name="Nat. Med.">
        <title>A library of human gut bacterial isolates paired with longitudinal multiomics data enables mechanistic microbiome research.</title>
        <authorList>
            <person name="Poyet M."/>
            <person name="Groussin M."/>
            <person name="Gibbons S.M."/>
            <person name="Avila-Pacheco J."/>
            <person name="Jiang X."/>
            <person name="Kearney S.M."/>
            <person name="Perrotta A.R."/>
            <person name="Berdy B."/>
            <person name="Zhao S."/>
            <person name="Lieberman T.D."/>
            <person name="Swanson P.K."/>
            <person name="Smith M."/>
            <person name="Roesemann S."/>
            <person name="Alexander J.E."/>
            <person name="Rich S.A."/>
            <person name="Livny J."/>
            <person name="Vlamakis H."/>
            <person name="Clish C."/>
            <person name="Bullock K."/>
            <person name="Deik A."/>
            <person name="Scott J."/>
            <person name="Pierce K.A."/>
            <person name="Xavier R.J."/>
            <person name="Alm E.J."/>
        </authorList>
    </citation>
    <scope>NUCLEOTIDE SEQUENCE [LARGE SCALE GENOMIC DNA]</scope>
    <source>
        <strain evidence="9 14">BIOML-A382</strain>
    </source>
</reference>
<evidence type="ECO:0000313" key="9">
    <source>
        <dbReference type="EMBL" id="MSI72237.1"/>
    </source>
</evidence>
<evidence type="ECO:0000313" key="10">
    <source>
        <dbReference type="EMBL" id="STE53393.1"/>
    </source>
</evidence>
<accession>A0A0J3VS81</accession>
<dbReference type="Proteomes" id="UP000640866">
    <property type="component" value="Unassembled WGS sequence"/>
</dbReference>
<sequence>MSTYENILRITDTLIQQRGFLGFSYADLEKEIGIRKASIHHHFPRKTDLGIAYCQYKTEVFDRLNITLHNVSSGVQRLRTYLDAFAGCAERGEMCGIYAMLSDSHQFSPELQEAVSQLAHQEIQMIKDIITSGQNSGEFKTVLLPDELAVIVCSTLKGALMLNRLPPHDTYSGTVNALIKMLDTRT</sequence>
<keyword evidence="1" id="KW-0805">Transcription regulation</keyword>
<proteinExistence type="predicted"/>
<reference evidence="12 13" key="2">
    <citation type="submission" date="2018-06" db="EMBL/GenBank/DDBJ databases">
        <authorList>
            <consortium name="Pathogen Informatics"/>
            <person name="Doyle S."/>
        </authorList>
    </citation>
    <scope>NUCLEOTIDE SEQUENCE [LARGE SCALE GENOMIC DNA]</scope>
    <source>
        <strain evidence="10 13">NCTC10764</strain>
        <strain evidence="11 12">NCTC7928</strain>
    </source>
</reference>
<dbReference type="Proteomes" id="UP000254877">
    <property type="component" value="Unassembled WGS sequence"/>
</dbReference>
<dbReference type="Proteomes" id="UP000438958">
    <property type="component" value="Unassembled WGS sequence"/>
</dbReference>
<organism evidence="9 14">
    <name type="scientific">Escherichia coli</name>
    <dbReference type="NCBI Taxonomy" id="562"/>
    <lineage>
        <taxon>Bacteria</taxon>
        <taxon>Pseudomonadati</taxon>
        <taxon>Pseudomonadota</taxon>
        <taxon>Gammaproteobacteria</taxon>
        <taxon>Enterobacterales</taxon>
        <taxon>Enterobacteriaceae</taxon>
        <taxon>Escherichia</taxon>
    </lineage>
</organism>
<protein>
    <submittedName>
        <fullName evidence="9 10">Transcriptional regulator</fullName>
    </submittedName>
    <submittedName>
        <fullName evidence="6">TetR/AcrR family transcriptional regulator</fullName>
    </submittedName>
</protein>
<dbReference type="InterPro" id="IPR036271">
    <property type="entry name" value="Tet_transcr_reg_TetR-rel_C_sf"/>
</dbReference>
<dbReference type="Proteomes" id="UP000528199">
    <property type="component" value="Unassembled WGS sequence"/>
</dbReference>
<dbReference type="Proteomes" id="UP000255201">
    <property type="component" value="Unassembled WGS sequence"/>
</dbReference>
<reference evidence="6 15" key="3">
    <citation type="submission" date="2018-08" db="EMBL/GenBank/DDBJ databases">
        <authorList>
            <consortium name="PulseNet: The National Subtyping Network for Foodborne Disease Surveillance"/>
            <person name="Tarr C.L."/>
            <person name="Trees E."/>
            <person name="Katz L.S."/>
            <person name="Carleton-Romer H.A."/>
            <person name="Stroika S."/>
            <person name="Kucerova Z."/>
            <person name="Roache K.F."/>
            <person name="Sabol A.L."/>
            <person name="Besser J."/>
            <person name="Gerner-Smidt P."/>
        </authorList>
    </citation>
    <scope>NUCLEOTIDE SEQUENCE [LARGE SCALE GENOMIC DNA]</scope>
    <source>
        <strain evidence="6 15">PNUSAE004760</strain>
    </source>
</reference>
<evidence type="ECO:0000313" key="7">
    <source>
        <dbReference type="EMBL" id="HAJ5807431.1"/>
    </source>
</evidence>
<dbReference type="EMBL" id="DABGKQ010000070">
    <property type="protein sequence ID" value="HAJ5807431.1"/>
    <property type="molecule type" value="Genomic_DNA"/>
</dbReference>
<dbReference type="OMA" id="SSFCICA"/>
<keyword evidence="2 4" id="KW-0238">DNA-binding</keyword>
<evidence type="ECO:0000259" key="5">
    <source>
        <dbReference type="PROSITE" id="PS50977"/>
    </source>
</evidence>
<evidence type="ECO:0000313" key="14">
    <source>
        <dbReference type="Proteomes" id="UP000438958"/>
    </source>
</evidence>
<dbReference type="EMBL" id="AASUOH010000083">
    <property type="protein sequence ID" value="EFH0046255.1"/>
    <property type="molecule type" value="Genomic_DNA"/>
</dbReference>
<dbReference type="SUPFAM" id="SSF46689">
    <property type="entry name" value="Homeodomain-like"/>
    <property type="match status" value="1"/>
</dbReference>
<dbReference type="InterPro" id="IPR011075">
    <property type="entry name" value="TetR_C"/>
</dbReference>
<dbReference type="SUPFAM" id="SSF48498">
    <property type="entry name" value="Tetracyclin repressor-like, C-terminal domain"/>
    <property type="match status" value="1"/>
</dbReference>
<evidence type="ECO:0000313" key="6">
    <source>
        <dbReference type="EMBL" id="EFH0046255.1"/>
    </source>
</evidence>
<evidence type="ECO:0000313" key="13">
    <source>
        <dbReference type="Proteomes" id="UP000255201"/>
    </source>
</evidence>
<dbReference type="EMBL" id="JACZOI010000102">
    <property type="protein sequence ID" value="MBE0980063.1"/>
    <property type="molecule type" value="Genomic_DNA"/>
</dbReference>
<dbReference type="PANTHER" id="PTHR47506">
    <property type="entry name" value="TRANSCRIPTIONAL REGULATORY PROTEIN"/>
    <property type="match status" value="1"/>
</dbReference>
<feature type="domain" description="HTH tetR-type" evidence="5">
    <location>
        <begin position="1"/>
        <end position="61"/>
    </location>
</feature>
<reference evidence="7 16" key="1">
    <citation type="journal article" date="2018" name="Genome Biol.">
        <title>SKESA: strategic k-mer extension for scrupulous assemblies.</title>
        <authorList>
            <person name="Souvorov A."/>
            <person name="Agarwala R."/>
            <person name="Lipman D.J."/>
        </authorList>
    </citation>
    <scope>NUCLEOTIDE SEQUENCE [LARGE SCALE GENOMIC DNA]</scope>
    <source>
        <strain evidence="16">ecoli[ST-405]</strain>
        <strain evidence="7">Ecoli[ST-405]</strain>
    </source>
</reference>
<dbReference type="GO" id="GO:0003677">
    <property type="term" value="F:DNA binding"/>
    <property type="evidence" value="ECO:0007669"/>
    <property type="project" value="UniProtKB-UniRule"/>
</dbReference>
<evidence type="ECO:0000256" key="1">
    <source>
        <dbReference type="ARBA" id="ARBA00023015"/>
    </source>
</evidence>
<dbReference type="EMBL" id="UFZL01000001">
    <property type="protein sequence ID" value="STE53393.1"/>
    <property type="molecule type" value="Genomic_DNA"/>
</dbReference>
<evidence type="ECO:0000313" key="16">
    <source>
        <dbReference type="Proteomes" id="UP000842519"/>
    </source>
</evidence>
<gene>
    <name evidence="6" type="ORF">BKL28_005179</name>
    <name evidence="9" type="ORF">GKF66_26360</name>
    <name evidence="7" type="ORF">HLZ39_23555</name>
    <name evidence="8" type="ORF">IH772_22770</name>
    <name evidence="10" type="ORF">NCTC10764_00018</name>
    <name evidence="11" type="ORF">NCTC7928_02013</name>
</gene>
<evidence type="ECO:0000256" key="3">
    <source>
        <dbReference type="ARBA" id="ARBA00023163"/>
    </source>
</evidence>
<evidence type="ECO:0000313" key="8">
    <source>
        <dbReference type="EMBL" id="MBE0980063.1"/>
    </source>
</evidence>
<accession>A0A0G9FZ12</accession>
<evidence type="ECO:0000313" key="15">
    <source>
        <dbReference type="Proteomes" id="UP000528199"/>
    </source>
</evidence>
<evidence type="ECO:0000256" key="4">
    <source>
        <dbReference type="PROSITE-ProRule" id="PRU00335"/>
    </source>
</evidence>
<dbReference type="Pfam" id="PF16925">
    <property type="entry name" value="TetR_C_13"/>
    <property type="match status" value="1"/>
</dbReference>
<dbReference type="InterPro" id="IPR001647">
    <property type="entry name" value="HTH_TetR"/>
</dbReference>
<dbReference type="Proteomes" id="UP000842519">
    <property type="component" value="Unassembled WGS sequence"/>
</dbReference>
<dbReference type="SMR" id="A0A0G9FZ12"/>
<dbReference type="PANTHER" id="PTHR47506:SF1">
    <property type="entry name" value="HTH-TYPE TRANSCRIPTIONAL REGULATOR YJDC"/>
    <property type="match status" value="1"/>
</dbReference>
<keyword evidence="3" id="KW-0804">Transcription</keyword>
<evidence type="ECO:0000256" key="2">
    <source>
        <dbReference type="ARBA" id="ARBA00023125"/>
    </source>
</evidence>